<evidence type="ECO:0000256" key="15">
    <source>
        <dbReference type="SAM" id="Coils"/>
    </source>
</evidence>
<evidence type="ECO:0000256" key="1">
    <source>
        <dbReference type="ARBA" id="ARBA00004370"/>
    </source>
</evidence>
<dbReference type="PANTHER" id="PTHR22878:SF66">
    <property type="entry name" value="DYNEIN AXONEMAL HEAVY CHAIN 7"/>
    <property type="match status" value="1"/>
</dbReference>
<dbReference type="GO" id="GO:0016020">
    <property type="term" value="C:membrane"/>
    <property type="evidence" value="ECO:0007669"/>
    <property type="project" value="UniProtKB-SubCell"/>
</dbReference>
<evidence type="ECO:0000256" key="16">
    <source>
        <dbReference type="SAM" id="MobiDB-lite"/>
    </source>
</evidence>
<dbReference type="SUPFAM" id="SSF117892">
    <property type="entry name" value="Band 7/SPFH domain"/>
    <property type="match status" value="1"/>
</dbReference>
<dbReference type="Gene3D" id="3.30.479.30">
    <property type="entry name" value="Band 7 domain"/>
    <property type="match status" value="1"/>
</dbReference>
<dbReference type="GO" id="GO:0030286">
    <property type="term" value="C:dynein complex"/>
    <property type="evidence" value="ECO:0007669"/>
    <property type="project" value="UniProtKB-KW"/>
</dbReference>
<evidence type="ECO:0000256" key="8">
    <source>
        <dbReference type="ARBA" id="ARBA00023017"/>
    </source>
</evidence>
<dbReference type="GO" id="GO:0045505">
    <property type="term" value="F:dynein intermediate chain binding"/>
    <property type="evidence" value="ECO:0007669"/>
    <property type="project" value="InterPro"/>
</dbReference>
<feature type="region of interest" description="Disordered" evidence="16">
    <location>
        <begin position="1"/>
        <end position="50"/>
    </location>
</feature>
<keyword evidence="17" id="KW-1133">Transmembrane helix</keyword>
<dbReference type="GO" id="GO:0007018">
    <property type="term" value="P:microtubule-based movement"/>
    <property type="evidence" value="ECO:0007669"/>
    <property type="project" value="InterPro"/>
</dbReference>
<dbReference type="InterPro" id="IPR013602">
    <property type="entry name" value="Dynein_heavy_linker"/>
</dbReference>
<dbReference type="Pfam" id="PF08393">
    <property type="entry name" value="DHC_N2"/>
    <property type="match status" value="1"/>
</dbReference>
<sequence length="1359" mass="157184">MPSSHSNHSHPSRHSHFPQPPPPTLPEMQMQVPMNPAPYNPAPYNPPSQNEITIAPETEQSSGSAMIECLATLGSMFLFFISFPVAIFFCFKSVQEYQRAVIFRLGRIRPGGARGPGIFFVLPCIDDYRCIDLRTVTYDVPPQEILTKDSVTAAVDAIVFFKVWKPVLAITNVENYRQATQLLSSTTLRNILGTLTLSQILSDREHISQTMQRLMDEATDPWGIKVERVELKDVRLPIQLQRAMASEAEATRDARAKVLAAEGEMEASKALKQASDVMMSSPAALQLRYLQTLTTIAAEKNSTVIFPLPIEFLKSFGKKREEFRIALVKLINRMNPPKDNATEKLPAKKIFQEMGDTFPGKSPKLELNFTPTAEDLGELLFRFYIPHDESGPRSDDTLKIVPKPWRASVFAAKRKLLRNLHSYNPVPAYINFVWRGVFSNIRYVDCVILGEQKEAVTLRYFREITRRMIEDAKDLLMKKWIKGIQNSLIGAAKRNMVPKANEQPRMLAFFSCIATLMQANLLELFNESLSEYKKFICMELDPKHRPKLVVRFISRHSQLIPVPSFEEWENVLLSVVDRLVEVSYSFPKMEAKIFGEWDIQTGKPAPGTTLKPTIDPADVNAMKNEIRQSFRERTKGPLAYVEAYNQHQFLFYGDNEEEMEAFINEERTWNQIVEQVIHFHNLSQDMSTSFDPKTLIGIFDIHCDDLIRTLANRASELRDKFLDKMIHSLHVQLKELVEEYEAISEKALTTPIGTGQLFQLKEDMEKIQDKTLPRMENELKELLGKFLFISDYMQISPIVSKLQTQAIQWWRRMPYVMEEHLAIVGKNATDFQELLKIKRARLKEELDLYARQVEEFQHLGNLEELGKYLKRAQLLNGKLQAASDKADRLNREEEMFEVPVTNYPLRKQVSDKLSPYLRLYESGAEFLEKSALWLNSQVGTHDPEVIENDVMNLWRTVYRLEKTFNDIPLVRDLVVQIKGLIEVFKEKLPIIQTLGNPGLRDRHWEKISEIVGFTIRPSPELTLQKIIDMNLEEHLPKFELISEAASKEASLERNLEKMKVEWLSIQFQVVALRESHVISSIDEIQVILDDHIIKTQTMLASPFAKPFMEEMTAWERDLVLLQEILDEWVKVQMARLYLDPIFSSPDIMTQMPEEGRRFMNVDKTYRDIMKYILNDPRVLSIIKFDKIVEKLKKANNLLDLINKGLNGYLERKRLYFPRFFFLSNDELLEILAETKDPKRVQPHLKKCFEGIARITFTEDLEITHMQSSENEVIKLNSIINTESARGAVEKWLVELEQLMKKSIHREIELALVDYVTKNRNNWVLEWPGQAVLCVTSTFWTTLIHEAFEKRGNALKDYLD</sequence>
<feature type="domain" description="Band 7" evidence="18">
    <location>
        <begin position="89"/>
        <end position="248"/>
    </location>
</feature>
<comment type="subcellular location">
    <subcellularLocation>
        <location evidence="2">Cytoplasm</location>
        <location evidence="2">Cytoskeleton</location>
        <location evidence="2">Cilium axoneme</location>
    </subcellularLocation>
    <subcellularLocation>
        <location evidence="1">Membrane</location>
    </subcellularLocation>
</comment>
<dbReference type="STRING" id="158441.A0A226DXP8"/>
<evidence type="ECO:0000256" key="7">
    <source>
        <dbReference type="ARBA" id="ARBA00022840"/>
    </source>
</evidence>
<dbReference type="InterPro" id="IPR042228">
    <property type="entry name" value="Dynein_linker_3"/>
</dbReference>
<evidence type="ECO:0000313" key="20">
    <source>
        <dbReference type="Proteomes" id="UP000198287"/>
    </source>
</evidence>
<keyword evidence="10" id="KW-0969">Cilium</keyword>
<evidence type="ECO:0000256" key="12">
    <source>
        <dbReference type="ARBA" id="ARBA00023175"/>
    </source>
</evidence>
<keyword evidence="11 17" id="KW-0472">Membrane</keyword>
<keyword evidence="7" id="KW-0067">ATP-binding</keyword>
<dbReference type="FunFam" id="1.20.140.100:FF:000004">
    <property type="entry name" value="Dynein axonemal heavy chain 6"/>
    <property type="match status" value="1"/>
</dbReference>
<keyword evidence="8" id="KW-0243">Dynein</keyword>
<dbReference type="GO" id="GO:0005930">
    <property type="term" value="C:axoneme"/>
    <property type="evidence" value="ECO:0007669"/>
    <property type="project" value="UniProtKB-SubCell"/>
</dbReference>
<dbReference type="FunFam" id="1.10.287.2620:FF:000002">
    <property type="entry name" value="Dynein heavy chain 2, axonemal"/>
    <property type="match status" value="1"/>
</dbReference>
<evidence type="ECO:0000256" key="14">
    <source>
        <dbReference type="ARBA" id="ARBA00023273"/>
    </source>
</evidence>
<evidence type="ECO:0000259" key="18">
    <source>
        <dbReference type="SMART" id="SM00244"/>
    </source>
</evidence>
<dbReference type="PANTHER" id="PTHR22878">
    <property type="entry name" value="DYNEIN HEAVY CHAIN 6, AXONEMAL-LIKE-RELATED"/>
    <property type="match status" value="1"/>
</dbReference>
<dbReference type="FunFam" id="3.20.180.20:FF:000003">
    <property type="entry name" value="Dynein heavy chain 12, axonemal"/>
    <property type="match status" value="1"/>
</dbReference>
<dbReference type="InterPro" id="IPR036013">
    <property type="entry name" value="Band_7/SPFH_dom_sf"/>
</dbReference>
<feature type="non-terminal residue" evidence="19">
    <location>
        <position position="1359"/>
    </location>
</feature>
<keyword evidence="17" id="KW-0812">Transmembrane</keyword>
<dbReference type="Gene3D" id="6.10.250.2090">
    <property type="match status" value="1"/>
</dbReference>
<dbReference type="GO" id="GO:0005874">
    <property type="term" value="C:microtubule"/>
    <property type="evidence" value="ECO:0007669"/>
    <property type="project" value="UniProtKB-KW"/>
</dbReference>
<dbReference type="InterPro" id="IPR042222">
    <property type="entry name" value="Dynein_2_N"/>
</dbReference>
<dbReference type="InterPro" id="IPR001107">
    <property type="entry name" value="Band_7"/>
</dbReference>
<reference evidence="19 20" key="1">
    <citation type="submission" date="2015-12" db="EMBL/GenBank/DDBJ databases">
        <title>The genome of Folsomia candida.</title>
        <authorList>
            <person name="Faddeeva A."/>
            <person name="Derks M.F."/>
            <person name="Anvar Y."/>
            <person name="Smit S."/>
            <person name="Van Straalen N."/>
            <person name="Roelofs D."/>
        </authorList>
    </citation>
    <scope>NUCLEOTIDE SEQUENCE [LARGE SCALE GENOMIC DNA]</scope>
    <source>
        <strain evidence="19 20">VU population</strain>
        <tissue evidence="19">Whole body</tissue>
    </source>
</reference>
<dbReference type="InterPro" id="IPR001972">
    <property type="entry name" value="Stomatin_HflK_fam"/>
</dbReference>
<dbReference type="FunFam" id="3.30.479.30:FF:000002">
    <property type="entry name" value="band 7 protein AGAP004871"/>
    <property type="match status" value="1"/>
</dbReference>
<evidence type="ECO:0000256" key="17">
    <source>
        <dbReference type="SAM" id="Phobius"/>
    </source>
</evidence>
<keyword evidence="5" id="KW-0493">Microtubule</keyword>
<proteinExistence type="inferred from homology"/>
<feature type="coiled-coil region" evidence="15">
    <location>
        <begin position="832"/>
        <end position="892"/>
    </location>
</feature>
<dbReference type="Gene3D" id="1.20.58.1120">
    <property type="match status" value="1"/>
</dbReference>
<evidence type="ECO:0000256" key="10">
    <source>
        <dbReference type="ARBA" id="ARBA00023069"/>
    </source>
</evidence>
<keyword evidence="13" id="KW-0206">Cytoskeleton</keyword>
<evidence type="ECO:0000256" key="5">
    <source>
        <dbReference type="ARBA" id="ARBA00022701"/>
    </source>
</evidence>
<protein>
    <submittedName>
        <fullName evidence="19">Dynein heavy chain 7, axonemal</fullName>
    </submittedName>
</protein>
<feature type="transmembrane region" description="Helical" evidence="17">
    <location>
        <begin position="69"/>
        <end position="89"/>
    </location>
</feature>
<feature type="compositionally biased region" description="Pro residues" evidence="16">
    <location>
        <begin position="35"/>
        <end position="46"/>
    </location>
</feature>
<comment type="caution">
    <text evidence="19">The sequence shown here is derived from an EMBL/GenBank/DDBJ whole genome shotgun (WGS) entry which is preliminary data.</text>
</comment>
<dbReference type="GO" id="GO:0051959">
    <property type="term" value="F:dynein light intermediate chain binding"/>
    <property type="evidence" value="ECO:0007669"/>
    <property type="project" value="InterPro"/>
</dbReference>
<dbReference type="PRINTS" id="PR00721">
    <property type="entry name" value="STOMATIN"/>
</dbReference>
<dbReference type="Proteomes" id="UP000198287">
    <property type="component" value="Unassembled WGS sequence"/>
</dbReference>
<dbReference type="InterPro" id="IPR026983">
    <property type="entry name" value="DHC"/>
</dbReference>
<evidence type="ECO:0000256" key="4">
    <source>
        <dbReference type="ARBA" id="ARBA00022490"/>
    </source>
</evidence>
<evidence type="ECO:0000256" key="13">
    <source>
        <dbReference type="ARBA" id="ARBA00023212"/>
    </source>
</evidence>
<accession>A0A226DXP8</accession>
<name>A0A226DXP8_FOLCA</name>
<keyword evidence="20" id="KW-1185">Reference proteome</keyword>
<organism evidence="19 20">
    <name type="scientific">Folsomia candida</name>
    <name type="common">Springtail</name>
    <dbReference type="NCBI Taxonomy" id="158441"/>
    <lineage>
        <taxon>Eukaryota</taxon>
        <taxon>Metazoa</taxon>
        <taxon>Ecdysozoa</taxon>
        <taxon>Arthropoda</taxon>
        <taxon>Hexapoda</taxon>
        <taxon>Collembola</taxon>
        <taxon>Entomobryomorpha</taxon>
        <taxon>Isotomoidea</taxon>
        <taxon>Isotomidae</taxon>
        <taxon>Proisotominae</taxon>
        <taxon>Folsomia</taxon>
    </lineage>
</organism>
<evidence type="ECO:0000256" key="9">
    <source>
        <dbReference type="ARBA" id="ARBA00023054"/>
    </source>
</evidence>
<keyword evidence="14" id="KW-0966">Cell projection</keyword>
<dbReference type="SMART" id="SM00244">
    <property type="entry name" value="PHB"/>
    <property type="match status" value="1"/>
</dbReference>
<evidence type="ECO:0000256" key="2">
    <source>
        <dbReference type="ARBA" id="ARBA00004430"/>
    </source>
</evidence>
<gene>
    <name evidence="19" type="ORF">Fcan01_15097</name>
</gene>
<dbReference type="Gene3D" id="3.20.180.20">
    <property type="entry name" value="Dynein heavy chain, N-terminal domain 2"/>
    <property type="match status" value="1"/>
</dbReference>
<keyword evidence="9 15" id="KW-0175">Coiled coil</keyword>
<dbReference type="Gene3D" id="1.20.140.100">
    <property type="entry name" value="Dynein heavy chain, N-terminal domain 2"/>
    <property type="match status" value="1"/>
</dbReference>
<evidence type="ECO:0000256" key="6">
    <source>
        <dbReference type="ARBA" id="ARBA00022741"/>
    </source>
</evidence>
<dbReference type="GO" id="GO:0005524">
    <property type="term" value="F:ATP binding"/>
    <property type="evidence" value="ECO:0007669"/>
    <property type="project" value="UniProtKB-KW"/>
</dbReference>
<keyword evidence="12" id="KW-0505">Motor protein</keyword>
<keyword evidence="6" id="KW-0547">Nucleotide-binding</keyword>
<dbReference type="Pfam" id="PF01145">
    <property type="entry name" value="Band_7"/>
    <property type="match status" value="1"/>
</dbReference>
<feature type="compositionally biased region" description="Basic residues" evidence="16">
    <location>
        <begin position="7"/>
        <end position="16"/>
    </location>
</feature>
<keyword evidence="4" id="KW-0963">Cytoplasm</keyword>
<dbReference type="OrthoDB" id="2105077at2759"/>
<dbReference type="Gene3D" id="1.10.287.2620">
    <property type="match status" value="1"/>
</dbReference>
<evidence type="ECO:0000256" key="11">
    <source>
        <dbReference type="ARBA" id="ARBA00023136"/>
    </source>
</evidence>
<evidence type="ECO:0000256" key="3">
    <source>
        <dbReference type="ARBA" id="ARBA00008164"/>
    </source>
</evidence>
<comment type="similarity">
    <text evidence="3">Belongs to the band 7/mec-2 family.</text>
</comment>
<evidence type="ECO:0000313" key="19">
    <source>
        <dbReference type="EMBL" id="OXA50009.1"/>
    </source>
</evidence>
<dbReference type="EMBL" id="LNIX01000009">
    <property type="protein sequence ID" value="OXA50009.1"/>
    <property type="molecule type" value="Genomic_DNA"/>
</dbReference>